<name>A0A2J6PDL6_9HELO</name>
<dbReference type="OrthoDB" id="265717at2759"/>
<gene>
    <name evidence="2" type="ORF">NA56DRAFT_713556</name>
</gene>
<feature type="compositionally biased region" description="Low complexity" evidence="1">
    <location>
        <begin position="54"/>
        <end position="66"/>
    </location>
</feature>
<accession>A0A2J6PDL6</accession>
<feature type="compositionally biased region" description="Polar residues" evidence="1">
    <location>
        <begin position="67"/>
        <end position="81"/>
    </location>
</feature>
<dbReference type="STRING" id="1745343.A0A2J6PDL6"/>
<dbReference type="PANTHER" id="PTHR47332:SF6">
    <property type="entry name" value="SET DOMAIN-CONTAINING PROTEIN"/>
    <property type="match status" value="1"/>
</dbReference>
<reference evidence="2 3" key="1">
    <citation type="submission" date="2016-05" db="EMBL/GenBank/DDBJ databases">
        <title>A degradative enzymes factory behind the ericoid mycorrhizal symbiosis.</title>
        <authorList>
            <consortium name="DOE Joint Genome Institute"/>
            <person name="Martino E."/>
            <person name="Morin E."/>
            <person name="Grelet G."/>
            <person name="Kuo A."/>
            <person name="Kohler A."/>
            <person name="Daghino S."/>
            <person name="Barry K."/>
            <person name="Choi C."/>
            <person name="Cichocki N."/>
            <person name="Clum A."/>
            <person name="Copeland A."/>
            <person name="Hainaut M."/>
            <person name="Haridas S."/>
            <person name="Labutti K."/>
            <person name="Lindquist E."/>
            <person name="Lipzen A."/>
            <person name="Khouja H.-R."/>
            <person name="Murat C."/>
            <person name="Ohm R."/>
            <person name="Olson A."/>
            <person name="Spatafora J."/>
            <person name="Veneault-Fourrey C."/>
            <person name="Henrissat B."/>
            <person name="Grigoriev I."/>
            <person name="Martin F."/>
            <person name="Perotto S."/>
        </authorList>
    </citation>
    <scope>NUCLEOTIDE SEQUENCE [LARGE SCALE GENOMIC DNA]</scope>
    <source>
        <strain evidence="2 3">UAMH 7357</strain>
    </source>
</reference>
<dbReference type="PANTHER" id="PTHR47332">
    <property type="entry name" value="SET DOMAIN-CONTAINING PROTEIN 5"/>
    <property type="match status" value="1"/>
</dbReference>
<evidence type="ECO:0000313" key="2">
    <source>
        <dbReference type="EMBL" id="PMD12069.1"/>
    </source>
</evidence>
<proteinExistence type="predicted"/>
<evidence type="ECO:0000256" key="1">
    <source>
        <dbReference type="SAM" id="MobiDB-lite"/>
    </source>
</evidence>
<sequence>MQMNVLCKAEDLRSDSGLDSAPAHANQNAEIADATLFSAKSQVYSNIEFLPQPSSSSYQTYQRPTSPSDQVLQNNNSSASIDPNKDPWTIAPTCLPNTTDDEKYCVFASESFWGGRGITIFTKPSIAKEVGQLPAFTKPTNNTSSLSENDPRDSPFYIAAIPGRGMGLIANHTIE</sequence>
<dbReference type="AlphaFoldDB" id="A0A2J6PDL6"/>
<protein>
    <submittedName>
        <fullName evidence="2">Uncharacterized protein</fullName>
    </submittedName>
</protein>
<keyword evidence="3" id="KW-1185">Reference proteome</keyword>
<dbReference type="Proteomes" id="UP000235672">
    <property type="component" value="Unassembled WGS sequence"/>
</dbReference>
<feature type="region of interest" description="Disordered" evidence="1">
    <location>
        <begin position="54"/>
        <end position="86"/>
    </location>
</feature>
<dbReference type="InterPro" id="IPR053185">
    <property type="entry name" value="SET_domain_protein"/>
</dbReference>
<organism evidence="2 3">
    <name type="scientific">Hyaloscypha hepaticicola</name>
    <dbReference type="NCBI Taxonomy" id="2082293"/>
    <lineage>
        <taxon>Eukaryota</taxon>
        <taxon>Fungi</taxon>
        <taxon>Dikarya</taxon>
        <taxon>Ascomycota</taxon>
        <taxon>Pezizomycotina</taxon>
        <taxon>Leotiomycetes</taxon>
        <taxon>Helotiales</taxon>
        <taxon>Hyaloscyphaceae</taxon>
        <taxon>Hyaloscypha</taxon>
    </lineage>
</organism>
<evidence type="ECO:0000313" key="3">
    <source>
        <dbReference type="Proteomes" id="UP000235672"/>
    </source>
</evidence>
<dbReference type="EMBL" id="KZ613568">
    <property type="protein sequence ID" value="PMD12069.1"/>
    <property type="molecule type" value="Genomic_DNA"/>
</dbReference>